<name>A0ABS5T9J5_9ACTN</name>
<dbReference type="PROSITE" id="PS00622">
    <property type="entry name" value="HTH_LUXR_1"/>
    <property type="match status" value="1"/>
</dbReference>
<evidence type="ECO:0000256" key="3">
    <source>
        <dbReference type="ARBA" id="ARBA00023163"/>
    </source>
</evidence>
<protein>
    <submittedName>
        <fullName evidence="5">Response regulator transcription factor</fullName>
    </submittedName>
</protein>
<dbReference type="CDD" id="cd06170">
    <property type="entry name" value="LuxR_C_like"/>
    <property type="match status" value="1"/>
</dbReference>
<evidence type="ECO:0000256" key="1">
    <source>
        <dbReference type="ARBA" id="ARBA00023015"/>
    </source>
</evidence>
<evidence type="ECO:0000313" key="6">
    <source>
        <dbReference type="Proteomes" id="UP001197247"/>
    </source>
</evidence>
<dbReference type="PRINTS" id="PR00038">
    <property type="entry name" value="HTHLUXR"/>
</dbReference>
<dbReference type="Proteomes" id="UP001197247">
    <property type="component" value="Unassembled WGS sequence"/>
</dbReference>
<keyword evidence="6" id="KW-1185">Reference proteome</keyword>
<proteinExistence type="predicted"/>
<dbReference type="InterPro" id="IPR036388">
    <property type="entry name" value="WH-like_DNA-bd_sf"/>
</dbReference>
<comment type="caution">
    <text evidence="5">The sequence shown here is derived from an EMBL/GenBank/DDBJ whole genome shotgun (WGS) entry which is preliminary data.</text>
</comment>
<sequence length="63" mass="6962">MEVLSEREREVAVAVARGRSNAEIGEELFMSVATVKAHVSRVMTKLDLTNRVQIAILAHDAEL</sequence>
<dbReference type="PROSITE" id="PS50043">
    <property type="entry name" value="HTH_LUXR_2"/>
    <property type="match status" value="1"/>
</dbReference>
<dbReference type="SMART" id="SM00421">
    <property type="entry name" value="HTH_LUXR"/>
    <property type="match status" value="1"/>
</dbReference>
<accession>A0ABS5T9J5</accession>
<dbReference type="PANTHER" id="PTHR44688:SF16">
    <property type="entry name" value="DNA-BINDING TRANSCRIPTIONAL ACTIVATOR DEVR_DOSR"/>
    <property type="match status" value="1"/>
</dbReference>
<keyword evidence="3" id="KW-0804">Transcription</keyword>
<dbReference type="Pfam" id="PF00196">
    <property type="entry name" value="GerE"/>
    <property type="match status" value="1"/>
</dbReference>
<keyword evidence="1" id="KW-0805">Transcription regulation</keyword>
<feature type="domain" description="HTH luxR-type" evidence="4">
    <location>
        <begin position="1"/>
        <end position="62"/>
    </location>
</feature>
<keyword evidence="2" id="KW-0238">DNA-binding</keyword>
<dbReference type="InterPro" id="IPR000792">
    <property type="entry name" value="Tscrpt_reg_LuxR_C"/>
</dbReference>
<dbReference type="Gene3D" id="1.10.10.10">
    <property type="entry name" value="Winged helix-like DNA-binding domain superfamily/Winged helix DNA-binding domain"/>
    <property type="match status" value="1"/>
</dbReference>
<evidence type="ECO:0000313" key="5">
    <source>
        <dbReference type="EMBL" id="MBT0767513.1"/>
    </source>
</evidence>
<dbReference type="SUPFAM" id="SSF46894">
    <property type="entry name" value="C-terminal effector domain of the bipartite response regulators"/>
    <property type="match status" value="1"/>
</dbReference>
<evidence type="ECO:0000256" key="2">
    <source>
        <dbReference type="ARBA" id="ARBA00023125"/>
    </source>
</evidence>
<organism evidence="5 6">
    <name type="scientific">Kineosporia corallincola</name>
    <dbReference type="NCBI Taxonomy" id="2835133"/>
    <lineage>
        <taxon>Bacteria</taxon>
        <taxon>Bacillati</taxon>
        <taxon>Actinomycetota</taxon>
        <taxon>Actinomycetes</taxon>
        <taxon>Kineosporiales</taxon>
        <taxon>Kineosporiaceae</taxon>
        <taxon>Kineosporia</taxon>
    </lineage>
</organism>
<dbReference type="PANTHER" id="PTHR44688">
    <property type="entry name" value="DNA-BINDING TRANSCRIPTIONAL ACTIVATOR DEVR_DOSR"/>
    <property type="match status" value="1"/>
</dbReference>
<reference evidence="5 6" key="1">
    <citation type="submission" date="2021-05" db="EMBL/GenBank/DDBJ databases">
        <title>Kineosporia and Streptomyces sp. nov. two new marine actinobacteria isolated from Coral.</title>
        <authorList>
            <person name="Buangrab K."/>
            <person name="Sutthacheep M."/>
            <person name="Yeemin T."/>
            <person name="Harunari E."/>
            <person name="Igarashi Y."/>
            <person name="Kanchanasin P."/>
            <person name="Tanasupawat S."/>
            <person name="Phongsopitanun W."/>
        </authorList>
    </citation>
    <scope>NUCLEOTIDE SEQUENCE [LARGE SCALE GENOMIC DNA]</scope>
    <source>
        <strain evidence="5 6">J2-2</strain>
    </source>
</reference>
<dbReference type="InterPro" id="IPR016032">
    <property type="entry name" value="Sig_transdc_resp-reg_C-effctor"/>
</dbReference>
<evidence type="ECO:0000259" key="4">
    <source>
        <dbReference type="PROSITE" id="PS50043"/>
    </source>
</evidence>
<gene>
    <name evidence="5" type="ORF">KIH74_01170</name>
</gene>
<dbReference type="EMBL" id="JAHBAY010000001">
    <property type="protein sequence ID" value="MBT0767513.1"/>
    <property type="molecule type" value="Genomic_DNA"/>
</dbReference>